<dbReference type="eggNOG" id="ENOG502RUR8">
    <property type="taxonomic scope" value="Eukaryota"/>
</dbReference>
<dbReference type="EMBL" id="JH767588">
    <property type="protein sequence ID" value="EON67518.1"/>
    <property type="molecule type" value="Genomic_DNA"/>
</dbReference>
<gene>
    <name evidence="2" type="ORF">W97_06886</name>
</gene>
<dbReference type="PANTHER" id="PTHR32027">
    <property type="entry name" value="CYTOSINE DEAMINASE"/>
    <property type="match status" value="1"/>
</dbReference>
<reference evidence="3" key="1">
    <citation type="submission" date="2012-06" db="EMBL/GenBank/DDBJ databases">
        <title>The genome sequence of Coniosporium apollinis CBS 100218.</title>
        <authorList>
            <consortium name="The Broad Institute Genome Sequencing Platform"/>
            <person name="Cuomo C."/>
            <person name="Gorbushina A."/>
            <person name="Noack S."/>
            <person name="Walker B."/>
            <person name="Young S.K."/>
            <person name="Zeng Q."/>
            <person name="Gargeya S."/>
            <person name="Fitzgerald M."/>
            <person name="Haas B."/>
            <person name="Abouelleil A."/>
            <person name="Alvarado L."/>
            <person name="Arachchi H.M."/>
            <person name="Berlin A.M."/>
            <person name="Chapman S.B."/>
            <person name="Goldberg J."/>
            <person name="Griggs A."/>
            <person name="Gujja S."/>
            <person name="Hansen M."/>
            <person name="Howarth C."/>
            <person name="Imamovic A."/>
            <person name="Larimer J."/>
            <person name="McCowan C."/>
            <person name="Montmayeur A."/>
            <person name="Murphy C."/>
            <person name="Neiman D."/>
            <person name="Pearson M."/>
            <person name="Priest M."/>
            <person name="Roberts A."/>
            <person name="Saif S."/>
            <person name="Shea T."/>
            <person name="Sisk P."/>
            <person name="Sykes S."/>
            <person name="Wortman J."/>
            <person name="Nusbaum C."/>
            <person name="Birren B."/>
        </authorList>
    </citation>
    <scope>NUCLEOTIDE SEQUENCE [LARGE SCALE GENOMIC DNA]</scope>
    <source>
        <strain evidence="3">CBS 100218</strain>
    </source>
</reference>
<sequence length="484" mass="52655">MAGAYLAAAGINLDEEMSKIQFGASPPPQQSSSLLDAPHASPSSSTPRAPLSRALTKVLGVRLPRKPPKTFWDVSISEGMIESITPHSPAARLGLRPNSSVLDAHEALLAPSLCHAHIHLDKAFLLSDPKFSDLEVTDGSFEEAMTLTTAAKERFDEEDLLRRGRALVSESLAFGVTAMRAFVEVDGTVGMKDLDAGLKLKAEFEGRCEIQIIAFAQLALFSGSDGGNEVRRLMGEAAGREGVDGVGSTPYVEEDGEREGANLRWISDLAVEHGKMLDLHMDYHVDVEKQPLVWDALEVLREADWDGRRGKGVCMGHCTRLTLFVESEWTRLREEIGSMPVSFVGLPTSDLYMMRTEDGRRGTLNVPDMIEKYGLQAAVAVNNVGNAFTPQGSSDPLSVASLGVGLYQAGTKKDADVLYECVSSRAKEIIGLAHSSLDLNPGEPADFVLYEREEVAWRTKKSIAEVVYDPTSRRRTIKSGRLVA</sequence>
<protein>
    <recommendedName>
        <fullName evidence="4">Amidohydrolase-related domain-containing protein</fullName>
    </recommendedName>
</protein>
<accession>R7Z0A7</accession>
<dbReference type="RefSeq" id="XP_007782835.1">
    <property type="nucleotide sequence ID" value="XM_007784645.1"/>
</dbReference>
<proteinExistence type="predicted"/>
<dbReference type="OMA" id="MGYDQIN"/>
<dbReference type="STRING" id="1168221.R7Z0A7"/>
<dbReference type="InterPro" id="IPR032466">
    <property type="entry name" value="Metal_Hydrolase"/>
</dbReference>
<dbReference type="GO" id="GO:0016814">
    <property type="term" value="F:hydrolase activity, acting on carbon-nitrogen (but not peptide) bonds, in cyclic amidines"/>
    <property type="evidence" value="ECO:0007669"/>
    <property type="project" value="TreeGrafter"/>
</dbReference>
<evidence type="ECO:0008006" key="4">
    <source>
        <dbReference type="Google" id="ProtNLM"/>
    </source>
</evidence>
<organism evidence="2 3">
    <name type="scientific">Coniosporium apollinis (strain CBS 100218)</name>
    <name type="common">Rock-inhabiting black yeast</name>
    <dbReference type="NCBI Taxonomy" id="1168221"/>
    <lineage>
        <taxon>Eukaryota</taxon>
        <taxon>Fungi</taxon>
        <taxon>Dikarya</taxon>
        <taxon>Ascomycota</taxon>
        <taxon>Pezizomycotina</taxon>
        <taxon>Dothideomycetes</taxon>
        <taxon>Dothideomycetes incertae sedis</taxon>
        <taxon>Coniosporium</taxon>
    </lineage>
</organism>
<evidence type="ECO:0000313" key="2">
    <source>
        <dbReference type="EMBL" id="EON67518.1"/>
    </source>
</evidence>
<dbReference type="SUPFAM" id="SSF51556">
    <property type="entry name" value="Metallo-dependent hydrolases"/>
    <property type="match status" value="1"/>
</dbReference>
<dbReference type="AlphaFoldDB" id="R7Z0A7"/>
<name>R7Z0A7_CONA1</name>
<evidence type="ECO:0000256" key="1">
    <source>
        <dbReference type="SAM" id="MobiDB-lite"/>
    </source>
</evidence>
<dbReference type="OrthoDB" id="10266980at2759"/>
<evidence type="ECO:0000313" key="3">
    <source>
        <dbReference type="Proteomes" id="UP000016924"/>
    </source>
</evidence>
<dbReference type="Proteomes" id="UP000016924">
    <property type="component" value="Unassembled WGS sequence"/>
</dbReference>
<dbReference type="Gene3D" id="3.20.20.140">
    <property type="entry name" value="Metal-dependent hydrolases"/>
    <property type="match status" value="1"/>
</dbReference>
<feature type="region of interest" description="Disordered" evidence="1">
    <location>
        <begin position="19"/>
        <end position="51"/>
    </location>
</feature>
<dbReference type="PANTHER" id="PTHR32027:SF0">
    <property type="entry name" value="CYTOSINE DEAMINASE"/>
    <property type="match status" value="1"/>
</dbReference>
<keyword evidence="3" id="KW-1185">Reference proteome</keyword>
<dbReference type="HOGENOM" id="CLU_031758_1_0_1"/>
<dbReference type="GeneID" id="19904197"/>
<dbReference type="InterPro" id="IPR052349">
    <property type="entry name" value="Metallo-hydrolase_Enzymes"/>
</dbReference>